<evidence type="ECO:0000313" key="4">
    <source>
        <dbReference type="Proteomes" id="UP001165080"/>
    </source>
</evidence>
<proteinExistence type="predicted"/>
<dbReference type="SMART" id="SM01183">
    <property type="entry name" value="EF1G"/>
    <property type="match status" value="1"/>
</dbReference>
<dbReference type="GO" id="GO:0003746">
    <property type="term" value="F:translation elongation factor activity"/>
    <property type="evidence" value="ECO:0007669"/>
    <property type="project" value="InterPro"/>
</dbReference>
<organism evidence="3 4">
    <name type="scientific">Pleodorina starrii</name>
    <dbReference type="NCBI Taxonomy" id="330485"/>
    <lineage>
        <taxon>Eukaryota</taxon>
        <taxon>Viridiplantae</taxon>
        <taxon>Chlorophyta</taxon>
        <taxon>core chlorophytes</taxon>
        <taxon>Chlorophyceae</taxon>
        <taxon>CS clade</taxon>
        <taxon>Chlamydomonadales</taxon>
        <taxon>Volvocaceae</taxon>
        <taxon>Pleodorina</taxon>
    </lineage>
</organism>
<dbReference type="SUPFAM" id="SSF89942">
    <property type="entry name" value="eEF1-gamma domain"/>
    <property type="match status" value="1"/>
</dbReference>
<dbReference type="InterPro" id="IPR001662">
    <property type="entry name" value="EF1B_G_C"/>
</dbReference>
<dbReference type="OrthoDB" id="249703at2759"/>
<feature type="compositionally biased region" description="Low complexity" evidence="1">
    <location>
        <begin position="48"/>
        <end position="60"/>
    </location>
</feature>
<dbReference type="InterPro" id="IPR050802">
    <property type="entry name" value="EF-GSTs"/>
</dbReference>
<dbReference type="GO" id="GO:0005737">
    <property type="term" value="C:cytoplasm"/>
    <property type="evidence" value="ECO:0007669"/>
    <property type="project" value="TreeGrafter"/>
</dbReference>
<feature type="compositionally biased region" description="Polar residues" evidence="1">
    <location>
        <begin position="78"/>
        <end position="95"/>
    </location>
</feature>
<protein>
    <recommendedName>
        <fullName evidence="2">EF-1-gamma C-terminal domain-containing protein</fullName>
    </recommendedName>
</protein>
<feature type="region of interest" description="Disordered" evidence="1">
    <location>
        <begin position="161"/>
        <end position="180"/>
    </location>
</feature>
<feature type="compositionally biased region" description="Low complexity" evidence="1">
    <location>
        <begin position="116"/>
        <end position="132"/>
    </location>
</feature>
<name>A0A9W6BAI4_9CHLO</name>
<accession>A0A9W6BAI4</accession>
<dbReference type="AlphaFoldDB" id="A0A9W6BAI4"/>
<feature type="compositionally biased region" description="Pro residues" evidence="1">
    <location>
        <begin position="61"/>
        <end position="71"/>
    </location>
</feature>
<dbReference type="Gene3D" id="3.30.70.1010">
    <property type="entry name" value="Translation elongation factor EF1B, gamma chain, conserved domain"/>
    <property type="match status" value="1"/>
</dbReference>
<gene>
    <name evidence="3" type="primary">PLEST007494</name>
    <name evidence="3" type="ORF">PLESTB_000060400</name>
</gene>
<feature type="region of interest" description="Disordered" evidence="1">
    <location>
        <begin position="1"/>
        <end position="143"/>
    </location>
</feature>
<sequence length="384" mass="40636">MGCGASVHTQGPEQEAATGASKDTSPVPFPEEKQAPAPEPDARDVEKPGGAQPAAGAPAPACAPDPSPGPRLKPEPAETQSLQPLCSAESGTPSSWADELSPCSPAPNGPVLLDGPASAPAAQPAQPQSLPGTSGGGTSLDGTRLVLGASTSCSSADVLDLERSNPNRSSGVFDPAVTPSSQTATVTLLPEAQGGFAGRARYTDESDLSIASHSYDLDGLGDDDSDDDEVASLFTLQSWKRYYNYNKRKSHDLLTYFWRRFPPQDFSCFCISYRNQELLVTSFMAENCIHGYCARLEDLGLASEVFLLMYTLHDPELDQYRIVGLLLTAGPALPPPLAQLSAFDGFLYHRADTSRTTVKQFVSALLVGVSPLHSLKLVSGREVL</sequence>
<feature type="compositionally biased region" description="Basic and acidic residues" evidence="1">
    <location>
        <begin position="30"/>
        <end position="47"/>
    </location>
</feature>
<dbReference type="Pfam" id="PF00647">
    <property type="entry name" value="EF1G"/>
    <property type="match status" value="1"/>
</dbReference>
<feature type="domain" description="EF-1-gamma C-terminal" evidence="2">
    <location>
        <begin position="225"/>
        <end position="332"/>
    </location>
</feature>
<evidence type="ECO:0000313" key="3">
    <source>
        <dbReference type="EMBL" id="GLC48112.1"/>
    </source>
</evidence>
<dbReference type="GO" id="GO:0005634">
    <property type="term" value="C:nucleus"/>
    <property type="evidence" value="ECO:0007669"/>
    <property type="project" value="TreeGrafter"/>
</dbReference>
<reference evidence="3 4" key="1">
    <citation type="journal article" date="2023" name="Commun. Biol.">
        <title>Reorganization of the ancestral sex-determining regions during the evolution of trioecy in Pleodorina starrii.</title>
        <authorList>
            <person name="Takahashi K."/>
            <person name="Suzuki S."/>
            <person name="Kawai-Toyooka H."/>
            <person name="Yamamoto K."/>
            <person name="Hamaji T."/>
            <person name="Ootsuki R."/>
            <person name="Yamaguchi H."/>
            <person name="Kawachi M."/>
            <person name="Higashiyama T."/>
            <person name="Nozaki H."/>
        </authorList>
    </citation>
    <scope>NUCLEOTIDE SEQUENCE [LARGE SCALE GENOMIC DNA]</scope>
    <source>
        <strain evidence="3 4">NIES-4479</strain>
    </source>
</reference>
<dbReference type="Proteomes" id="UP001165080">
    <property type="component" value="Unassembled WGS sequence"/>
</dbReference>
<dbReference type="PANTHER" id="PTHR43986:SF1">
    <property type="entry name" value="ELONGATION FACTOR 1-GAMMA"/>
    <property type="match status" value="1"/>
</dbReference>
<evidence type="ECO:0000259" key="2">
    <source>
        <dbReference type="SMART" id="SM01183"/>
    </source>
</evidence>
<keyword evidence="4" id="KW-1185">Reference proteome</keyword>
<dbReference type="EMBL" id="BRXU01000001">
    <property type="protein sequence ID" value="GLC48112.1"/>
    <property type="molecule type" value="Genomic_DNA"/>
</dbReference>
<comment type="caution">
    <text evidence="3">The sequence shown here is derived from an EMBL/GenBank/DDBJ whole genome shotgun (WGS) entry which is preliminary data.</text>
</comment>
<evidence type="ECO:0000256" key="1">
    <source>
        <dbReference type="SAM" id="MobiDB-lite"/>
    </source>
</evidence>
<dbReference type="InterPro" id="IPR036433">
    <property type="entry name" value="EF1B_G_C_sf"/>
</dbReference>
<dbReference type="PANTHER" id="PTHR43986">
    <property type="entry name" value="ELONGATION FACTOR 1-GAMMA"/>
    <property type="match status" value="1"/>
</dbReference>